<organism evidence="9 10">
    <name type="scientific">Nitrosospira lacus</name>
    <dbReference type="NCBI Taxonomy" id="1288494"/>
    <lineage>
        <taxon>Bacteria</taxon>
        <taxon>Pseudomonadati</taxon>
        <taxon>Pseudomonadota</taxon>
        <taxon>Betaproteobacteria</taxon>
        <taxon>Nitrosomonadales</taxon>
        <taxon>Nitrosomonadaceae</taxon>
        <taxon>Nitrosospira</taxon>
    </lineage>
</organism>
<evidence type="ECO:0000313" key="10">
    <source>
        <dbReference type="Proteomes" id="UP000012179"/>
    </source>
</evidence>
<keyword evidence="10" id="KW-1185">Reference proteome</keyword>
<dbReference type="Proteomes" id="UP000012179">
    <property type="component" value="Chromosome"/>
</dbReference>
<sequence>MNNDGFMKGGLAAGDALILVDVQNDFLPGGSLAVPNGDEVIPVLNRYLALFHGHGLPIFATRDWHPPDHCSFLQQGGPWPPHCIASTPGAAFPASLELPPDTHIISKAVTPEKDAYSGFTDTELNALLQSSDARRLFIGGISAEYCVLNTVKDALQYHYTVFALNDAICAMDINSNHSHALEEMVRLGAILICFKALRA</sequence>
<dbReference type="InterPro" id="IPR052347">
    <property type="entry name" value="Isochorismatase_Nicotinamidase"/>
</dbReference>
<dbReference type="Gene3D" id="3.40.50.850">
    <property type="entry name" value="Isochorismatase-like"/>
    <property type="match status" value="1"/>
</dbReference>
<keyword evidence="3" id="KW-0479">Metal-binding</keyword>
<protein>
    <recommendedName>
        <fullName evidence="6">nicotinamidase</fullName>
        <ecNumber evidence="6">3.5.1.19</ecNumber>
    </recommendedName>
    <alternativeName>
        <fullName evidence="7">Nicotinamide deamidase</fullName>
    </alternativeName>
</protein>
<name>A0A1W6SNW3_9PROT</name>
<evidence type="ECO:0000256" key="4">
    <source>
        <dbReference type="ARBA" id="ARBA00022801"/>
    </source>
</evidence>
<reference evidence="9 10" key="1">
    <citation type="journal article" date="2015" name="Int. J. Syst. Evol. Microbiol.">
        <title>Nitrosospira lacus sp. nov., a psychrotolerant, ammonia-oxidizing bacterium from sandy lake sediment.</title>
        <authorList>
            <person name="Urakawa H."/>
            <person name="Garcia J.C."/>
            <person name="Nielsen J.L."/>
            <person name="Le V.Q."/>
            <person name="Kozlowski J.A."/>
            <person name="Stein L.Y."/>
            <person name="Lim C.K."/>
            <person name="Pommerening-Roser A."/>
            <person name="Martens-Habbena W."/>
            <person name="Stahl D.A."/>
            <person name="Klotz M.G."/>
        </authorList>
    </citation>
    <scope>NUCLEOTIDE SEQUENCE [LARGE SCALE GENOMIC DNA]</scope>
    <source>
        <strain evidence="9 10">APG3</strain>
    </source>
</reference>
<evidence type="ECO:0000256" key="5">
    <source>
        <dbReference type="ARBA" id="ARBA00037900"/>
    </source>
</evidence>
<dbReference type="AlphaFoldDB" id="A0A1W6SNW3"/>
<feature type="domain" description="Isochorismatase-like" evidence="8">
    <location>
        <begin position="16"/>
        <end position="193"/>
    </location>
</feature>
<evidence type="ECO:0000256" key="2">
    <source>
        <dbReference type="ARBA" id="ARBA00022642"/>
    </source>
</evidence>
<dbReference type="RefSeq" id="WP_004178919.1">
    <property type="nucleotide sequence ID" value="NZ_CP021106.3"/>
</dbReference>
<comment type="similarity">
    <text evidence="1">Belongs to the isochorismatase family.</text>
</comment>
<keyword evidence="4" id="KW-0378">Hydrolase</keyword>
<dbReference type="InterPro" id="IPR000868">
    <property type="entry name" value="Isochorismatase-like_dom"/>
</dbReference>
<comment type="pathway">
    <text evidence="5">Cofactor biosynthesis; nicotinate biosynthesis; nicotinate from nicotinamide: step 1/1.</text>
</comment>
<dbReference type="EC" id="3.5.1.19" evidence="6"/>
<evidence type="ECO:0000256" key="7">
    <source>
        <dbReference type="ARBA" id="ARBA00043224"/>
    </source>
</evidence>
<dbReference type="PANTHER" id="PTHR11080:SF2">
    <property type="entry name" value="LD05707P"/>
    <property type="match status" value="1"/>
</dbReference>
<dbReference type="SUPFAM" id="SSF52499">
    <property type="entry name" value="Isochorismatase-like hydrolases"/>
    <property type="match status" value="1"/>
</dbReference>
<evidence type="ECO:0000259" key="8">
    <source>
        <dbReference type="Pfam" id="PF00857"/>
    </source>
</evidence>
<dbReference type="Pfam" id="PF00857">
    <property type="entry name" value="Isochorismatase"/>
    <property type="match status" value="1"/>
</dbReference>
<dbReference type="GO" id="GO:0008936">
    <property type="term" value="F:nicotinamidase activity"/>
    <property type="evidence" value="ECO:0007669"/>
    <property type="project" value="UniProtKB-EC"/>
</dbReference>
<dbReference type="InterPro" id="IPR036380">
    <property type="entry name" value="Isochorismatase-like_sf"/>
</dbReference>
<dbReference type="KEGG" id="nlc:EBAPG3_006765"/>
<dbReference type="PANTHER" id="PTHR11080">
    <property type="entry name" value="PYRAZINAMIDASE/NICOTINAMIDASE"/>
    <property type="match status" value="1"/>
</dbReference>
<gene>
    <name evidence="9" type="ORF">EBAPG3_006765</name>
</gene>
<accession>A0A1W6SNW3</accession>
<dbReference type="EMBL" id="CP021106">
    <property type="protein sequence ID" value="ARO87495.1"/>
    <property type="molecule type" value="Genomic_DNA"/>
</dbReference>
<evidence type="ECO:0000256" key="3">
    <source>
        <dbReference type="ARBA" id="ARBA00022723"/>
    </source>
</evidence>
<dbReference type="eggNOG" id="COG1335">
    <property type="taxonomic scope" value="Bacteria"/>
</dbReference>
<evidence type="ECO:0000256" key="6">
    <source>
        <dbReference type="ARBA" id="ARBA00039017"/>
    </source>
</evidence>
<keyword evidence="2" id="KW-0662">Pyridine nucleotide biosynthesis</keyword>
<evidence type="ECO:0000256" key="1">
    <source>
        <dbReference type="ARBA" id="ARBA00006336"/>
    </source>
</evidence>
<dbReference type="GO" id="GO:0019363">
    <property type="term" value="P:pyridine nucleotide biosynthetic process"/>
    <property type="evidence" value="ECO:0007669"/>
    <property type="project" value="UniProtKB-KW"/>
</dbReference>
<evidence type="ECO:0000313" key="9">
    <source>
        <dbReference type="EMBL" id="ARO87495.1"/>
    </source>
</evidence>
<dbReference type="GO" id="GO:0046872">
    <property type="term" value="F:metal ion binding"/>
    <property type="evidence" value="ECO:0007669"/>
    <property type="project" value="UniProtKB-KW"/>
</dbReference>
<proteinExistence type="inferred from homology"/>